<gene>
    <name evidence="4" type="ORF">AN936_05545</name>
</gene>
<evidence type="ECO:0000259" key="3">
    <source>
        <dbReference type="PROSITE" id="PS50110"/>
    </source>
</evidence>
<dbReference type="KEGG" id="smag:AN936_05545"/>
<proteinExistence type="predicted"/>
<dbReference type="GO" id="GO:0000160">
    <property type="term" value="P:phosphorelay signal transduction system"/>
    <property type="evidence" value="ECO:0007669"/>
    <property type="project" value="InterPro"/>
</dbReference>
<dbReference type="SMART" id="SM00448">
    <property type="entry name" value="REC"/>
    <property type="match status" value="1"/>
</dbReference>
<dbReference type="AlphaFoldDB" id="A0A0N9UT34"/>
<keyword evidence="1 2" id="KW-0597">Phosphoprotein</keyword>
<dbReference type="PROSITE" id="PS50110">
    <property type="entry name" value="RESPONSE_REGULATORY"/>
    <property type="match status" value="1"/>
</dbReference>
<name>A0A0N9UT34_SPHMC</name>
<dbReference type="OrthoDB" id="9784719at2"/>
<dbReference type="InterPro" id="IPR001789">
    <property type="entry name" value="Sig_transdc_resp-reg_receiver"/>
</dbReference>
<organism evidence="4 5">
    <name type="scientific">Sphingopyxis macrogoltabida</name>
    <name type="common">Sphingomonas macrogoltabidus</name>
    <dbReference type="NCBI Taxonomy" id="33050"/>
    <lineage>
        <taxon>Bacteria</taxon>
        <taxon>Pseudomonadati</taxon>
        <taxon>Pseudomonadota</taxon>
        <taxon>Alphaproteobacteria</taxon>
        <taxon>Sphingomonadales</taxon>
        <taxon>Sphingomonadaceae</taxon>
        <taxon>Sphingopyxis</taxon>
    </lineage>
</organism>
<dbReference type="EMBL" id="CP012700">
    <property type="protein sequence ID" value="ALH79846.1"/>
    <property type="molecule type" value="Genomic_DNA"/>
</dbReference>
<feature type="domain" description="Response regulatory" evidence="3">
    <location>
        <begin position="5"/>
        <end position="118"/>
    </location>
</feature>
<evidence type="ECO:0000313" key="4">
    <source>
        <dbReference type="EMBL" id="ALH79846.1"/>
    </source>
</evidence>
<evidence type="ECO:0000313" key="5">
    <source>
        <dbReference type="Proteomes" id="UP000058074"/>
    </source>
</evidence>
<reference evidence="4 5" key="1">
    <citation type="journal article" date="2015" name="Genome Announc.">
        <title>Complete Genome Sequence of Polypropylene Glycol- and Polyethylene Glycol-Degrading Sphingopyxis macrogoltabida Strain EY-1.</title>
        <authorList>
            <person name="Ohtsubo Y."/>
            <person name="Nagata Y."/>
            <person name="Numata M."/>
            <person name="Tsuchikane K."/>
            <person name="Hosoyama A."/>
            <person name="Yamazoe A."/>
            <person name="Tsuda M."/>
            <person name="Fujita N."/>
            <person name="Kawai F."/>
        </authorList>
    </citation>
    <scope>NUCLEOTIDE SEQUENCE [LARGE SCALE GENOMIC DNA]</scope>
    <source>
        <strain evidence="4 5">EY-1</strain>
    </source>
</reference>
<feature type="modified residue" description="4-aspartylphosphate" evidence="2">
    <location>
        <position position="55"/>
    </location>
</feature>
<dbReference type="PATRIC" id="fig|33050.5.peg.1154"/>
<dbReference type="SUPFAM" id="SSF52172">
    <property type="entry name" value="CheY-like"/>
    <property type="match status" value="1"/>
</dbReference>
<dbReference type="Gene3D" id="3.40.50.2300">
    <property type="match status" value="1"/>
</dbReference>
<evidence type="ECO:0000256" key="1">
    <source>
        <dbReference type="ARBA" id="ARBA00022553"/>
    </source>
</evidence>
<dbReference type="PANTHER" id="PTHR44591:SF18">
    <property type="entry name" value="REGULATORY PROTEIN"/>
    <property type="match status" value="1"/>
</dbReference>
<accession>A0A0N9UT34</accession>
<evidence type="ECO:0000256" key="2">
    <source>
        <dbReference type="PROSITE-ProRule" id="PRU00169"/>
    </source>
</evidence>
<dbReference type="InterPro" id="IPR050595">
    <property type="entry name" value="Bact_response_regulator"/>
</dbReference>
<dbReference type="Proteomes" id="UP000058074">
    <property type="component" value="Chromosome"/>
</dbReference>
<dbReference type="InterPro" id="IPR011006">
    <property type="entry name" value="CheY-like_superfamily"/>
</dbReference>
<protein>
    <recommendedName>
        <fullName evidence="3">Response regulatory domain-containing protein</fullName>
    </recommendedName>
</protein>
<dbReference type="RefSeq" id="WP_054590126.1">
    <property type="nucleotide sequence ID" value="NZ_CP012700.1"/>
</dbReference>
<dbReference type="Pfam" id="PF00072">
    <property type="entry name" value="Response_reg"/>
    <property type="match status" value="1"/>
</dbReference>
<dbReference type="PANTHER" id="PTHR44591">
    <property type="entry name" value="STRESS RESPONSE REGULATOR PROTEIN 1"/>
    <property type="match status" value="1"/>
</dbReference>
<sequence length="118" mass="12883">MPVSHILVVEDDPLILMMALGIIEDEGYIVLKASDADEAMVLLERSSEIGIVFTDIEMPGSMDGLELATCIRERWPDIKILVTSGGVRVGETSLPPQGQFLRKPYSANDLTAKILALQ</sequence>